<feature type="region of interest" description="Disordered" evidence="2">
    <location>
        <begin position="1"/>
        <end position="20"/>
    </location>
</feature>
<keyword evidence="4" id="KW-1185">Reference proteome</keyword>
<keyword evidence="1" id="KW-0175">Coiled coil</keyword>
<reference evidence="3" key="1">
    <citation type="submission" date="2021-01" db="UniProtKB">
        <authorList>
            <consortium name="EnsemblMetazoa"/>
        </authorList>
    </citation>
    <scope>IDENTIFICATION</scope>
</reference>
<evidence type="ECO:0000256" key="2">
    <source>
        <dbReference type="SAM" id="MobiDB-lite"/>
    </source>
</evidence>
<dbReference type="InParanoid" id="A0A7M7G5G4"/>
<dbReference type="Proteomes" id="UP000002358">
    <property type="component" value="Chromosome 4"/>
</dbReference>
<feature type="region of interest" description="Disordered" evidence="2">
    <location>
        <begin position="118"/>
        <end position="150"/>
    </location>
</feature>
<evidence type="ECO:0000313" key="3">
    <source>
        <dbReference type="EnsemblMetazoa" id="XP_001599990"/>
    </source>
</evidence>
<dbReference type="KEGG" id="nvi:100115194"/>
<organism evidence="3 4">
    <name type="scientific">Nasonia vitripennis</name>
    <name type="common">Parasitic wasp</name>
    <dbReference type="NCBI Taxonomy" id="7425"/>
    <lineage>
        <taxon>Eukaryota</taxon>
        <taxon>Metazoa</taxon>
        <taxon>Ecdysozoa</taxon>
        <taxon>Arthropoda</taxon>
        <taxon>Hexapoda</taxon>
        <taxon>Insecta</taxon>
        <taxon>Pterygota</taxon>
        <taxon>Neoptera</taxon>
        <taxon>Endopterygota</taxon>
        <taxon>Hymenoptera</taxon>
        <taxon>Apocrita</taxon>
        <taxon>Proctotrupomorpha</taxon>
        <taxon>Chalcidoidea</taxon>
        <taxon>Pteromalidae</taxon>
        <taxon>Pteromalinae</taxon>
        <taxon>Nasonia</taxon>
    </lineage>
</organism>
<sequence>MSLPETTKHNEGWAENYSSDIIQERPSQQQEATVAEAEESFEEYETRVKQMSKKIKKLEAQLQECSYQKDILLEKYRKFFEQQDQINRNFQRYINSMEFTTPLNGRINHIVFAPDPNQCRLPPTVNNNTKGPKTMSHGPSTRRSSHQAESSSYYSQYQTVAYYPSQVFAQAPEPVAAPVNGFGDTRSAIWTNPPTTHQMSQPTTSYYHGPPYAQNNPGPLSQPLAIVTDQSQLGGYQTYMALAPLPPQIQTNSAVQQFPGPVAYYYEPTVAQNRAPNIECQHHHGSS</sequence>
<protein>
    <submittedName>
        <fullName evidence="3">Uncharacterized protein</fullName>
    </submittedName>
</protein>
<evidence type="ECO:0000313" key="4">
    <source>
        <dbReference type="Proteomes" id="UP000002358"/>
    </source>
</evidence>
<evidence type="ECO:0000256" key="1">
    <source>
        <dbReference type="SAM" id="Coils"/>
    </source>
</evidence>
<dbReference type="SMR" id="A0A7M7G5G4"/>
<feature type="compositionally biased region" description="Basic and acidic residues" evidence="2">
    <location>
        <begin position="1"/>
        <end position="12"/>
    </location>
</feature>
<dbReference type="EnsemblMetazoa" id="XM_001599940">
    <property type="protein sequence ID" value="XP_001599990"/>
    <property type="gene ID" value="LOC100115194"/>
</dbReference>
<name>A0A7M7G5G4_NASVI</name>
<feature type="coiled-coil region" evidence="1">
    <location>
        <begin position="27"/>
        <end position="75"/>
    </location>
</feature>
<dbReference type="RefSeq" id="XP_001599990.2">
    <property type="nucleotide sequence ID" value="XM_001599940.5"/>
</dbReference>
<dbReference type="AlphaFoldDB" id="A0A7M7G5G4"/>
<proteinExistence type="predicted"/>
<dbReference type="GeneID" id="100115194"/>
<accession>A0A7M7G5G4</accession>